<reference evidence="8" key="1">
    <citation type="journal article" date="2023" name="Mol. Phylogenet. Evol.">
        <title>Genome-scale phylogeny and comparative genomics of the fungal order Sordariales.</title>
        <authorList>
            <person name="Hensen N."/>
            <person name="Bonometti L."/>
            <person name="Westerberg I."/>
            <person name="Brannstrom I.O."/>
            <person name="Guillou S."/>
            <person name="Cros-Aarteil S."/>
            <person name="Calhoun S."/>
            <person name="Haridas S."/>
            <person name="Kuo A."/>
            <person name="Mondo S."/>
            <person name="Pangilinan J."/>
            <person name="Riley R."/>
            <person name="LaButti K."/>
            <person name="Andreopoulos B."/>
            <person name="Lipzen A."/>
            <person name="Chen C."/>
            <person name="Yan M."/>
            <person name="Daum C."/>
            <person name="Ng V."/>
            <person name="Clum A."/>
            <person name="Steindorff A."/>
            <person name="Ohm R.A."/>
            <person name="Martin F."/>
            <person name="Silar P."/>
            <person name="Natvig D.O."/>
            <person name="Lalanne C."/>
            <person name="Gautier V."/>
            <person name="Ament-Velasquez S.L."/>
            <person name="Kruys A."/>
            <person name="Hutchinson M.I."/>
            <person name="Powell A.J."/>
            <person name="Barry K."/>
            <person name="Miller A.N."/>
            <person name="Grigoriev I.V."/>
            <person name="Debuchy R."/>
            <person name="Gladieux P."/>
            <person name="Hiltunen Thoren M."/>
            <person name="Johannesson H."/>
        </authorList>
    </citation>
    <scope>NUCLEOTIDE SEQUENCE</scope>
    <source>
        <strain evidence="8">CBS 508.74</strain>
    </source>
</reference>
<sequence length="482" mass="53687">MSVARPAARRLISGRLAAAVPGAAAAAAATPSTAPCQHVFAHQFHSSAAMAARRRPRFANVRAADMGIMSEKQIDQFTQEKFPKYTDEELALLRTKYSPEQIAALEAGEAAINPRDLTIQGRLRVDPYRVPYIDDFAESQPVIDKRPQNKPPPDPHARFMNMDEFTEDLINWADQFTTGDVTGTLKRLEDFVPDEYKKTPEGRWPGEVRAQAHKDFQRYLQTEVDKQKQNKGVEQEAPDSSGPTDADVLQYILERSAMTDNNLQSNSALALGLPDKVPGVSGLYKNAIDPEDAGLDDIGMYQDLKKRTGMSVKQILAVNVRRLLTRWVSNQTRLGKVRSCWVMCVAGNGDGWLGLGEAKSTEPSVATLKARLLAIQNMRPIRRYEKRTIYGESEVKISGTIVKLMARPPGFGLRVSHRIFEMCRAAGIYDLSARMPRSRNPMNSIKATFQALCNQRDPEEIAMGRGKKMVDARKVYYGGAVF</sequence>
<feature type="domain" description="S5 DRBM" evidence="7">
    <location>
        <begin position="318"/>
        <end position="381"/>
    </location>
</feature>
<dbReference type="FunFam" id="3.30.230.10:FF:000041">
    <property type="entry name" value="37S ribosomal protein S5"/>
    <property type="match status" value="1"/>
</dbReference>
<evidence type="ECO:0000256" key="2">
    <source>
        <dbReference type="ARBA" id="ARBA00022980"/>
    </source>
</evidence>
<dbReference type="Gene3D" id="3.30.160.20">
    <property type="match status" value="1"/>
</dbReference>
<dbReference type="AlphaFoldDB" id="A0AAN6TBG0"/>
<dbReference type="InterPro" id="IPR014721">
    <property type="entry name" value="Ribsml_uS5_D2-typ_fold_subgr"/>
</dbReference>
<dbReference type="Pfam" id="PF00333">
    <property type="entry name" value="Ribosomal_S5"/>
    <property type="match status" value="1"/>
</dbReference>
<comment type="caution">
    <text evidence="8">The sequence shown here is derived from an EMBL/GenBank/DDBJ whole genome shotgun (WGS) entry which is preliminary data.</text>
</comment>
<dbReference type="InterPro" id="IPR005324">
    <property type="entry name" value="Ribosomal_uS5_C"/>
</dbReference>
<dbReference type="InterPro" id="IPR000851">
    <property type="entry name" value="Ribosomal_uS5"/>
</dbReference>
<dbReference type="SUPFAM" id="SSF54211">
    <property type="entry name" value="Ribosomal protein S5 domain 2-like"/>
    <property type="match status" value="1"/>
</dbReference>
<evidence type="ECO:0000256" key="5">
    <source>
        <dbReference type="RuleBase" id="RU003823"/>
    </source>
</evidence>
<dbReference type="PROSITE" id="PS50881">
    <property type="entry name" value="S5_DSRBD"/>
    <property type="match status" value="1"/>
</dbReference>
<feature type="region of interest" description="Disordered" evidence="6">
    <location>
        <begin position="223"/>
        <end position="245"/>
    </location>
</feature>
<feature type="compositionally biased region" description="Basic and acidic residues" evidence="6">
    <location>
        <begin position="223"/>
        <end position="234"/>
    </location>
</feature>
<name>A0AAN6TBG0_9PEZI</name>
<dbReference type="Pfam" id="PF03719">
    <property type="entry name" value="Ribosomal_S5_C"/>
    <property type="match status" value="1"/>
</dbReference>
<protein>
    <recommendedName>
        <fullName evidence="7">S5 DRBM domain-containing protein</fullName>
    </recommendedName>
</protein>
<evidence type="ECO:0000259" key="7">
    <source>
        <dbReference type="PROSITE" id="PS50881"/>
    </source>
</evidence>
<dbReference type="GO" id="GO:0006412">
    <property type="term" value="P:translation"/>
    <property type="evidence" value="ECO:0007669"/>
    <property type="project" value="InterPro"/>
</dbReference>
<dbReference type="EMBL" id="MU853347">
    <property type="protein sequence ID" value="KAK4111256.1"/>
    <property type="molecule type" value="Genomic_DNA"/>
</dbReference>
<dbReference type="InterPro" id="IPR013810">
    <property type="entry name" value="Ribosomal_uS5_N"/>
</dbReference>
<evidence type="ECO:0000256" key="1">
    <source>
        <dbReference type="ARBA" id="ARBA00008945"/>
    </source>
</evidence>
<accession>A0AAN6TBG0</accession>
<proteinExistence type="inferred from homology"/>
<dbReference type="GeneID" id="89935927"/>
<dbReference type="PANTHER" id="PTHR48277">
    <property type="entry name" value="MITOCHONDRIAL RIBOSOMAL PROTEIN S5"/>
    <property type="match status" value="1"/>
</dbReference>
<evidence type="ECO:0000256" key="3">
    <source>
        <dbReference type="ARBA" id="ARBA00023274"/>
    </source>
</evidence>
<comment type="similarity">
    <text evidence="1 5">Belongs to the universal ribosomal protein uS5 family.</text>
</comment>
<dbReference type="GO" id="GO:0003723">
    <property type="term" value="F:RNA binding"/>
    <property type="evidence" value="ECO:0007669"/>
    <property type="project" value="InterPro"/>
</dbReference>
<keyword evidence="9" id="KW-1185">Reference proteome</keyword>
<dbReference type="InterPro" id="IPR020568">
    <property type="entry name" value="Ribosomal_Su5_D2-typ_SF"/>
</dbReference>
<reference evidence="8" key="2">
    <citation type="submission" date="2023-05" db="EMBL/GenBank/DDBJ databases">
        <authorList>
            <consortium name="Lawrence Berkeley National Laboratory"/>
            <person name="Steindorff A."/>
            <person name="Hensen N."/>
            <person name="Bonometti L."/>
            <person name="Westerberg I."/>
            <person name="Brannstrom I.O."/>
            <person name="Guillou S."/>
            <person name="Cros-Aarteil S."/>
            <person name="Calhoun S."/>
            <person name="Haridas S."/>
            <person name="Kuo A."/>
            <person name="Mondo S."/>
            <person name="Pangilinan J."/>
            <person name="Riley R."/>
            <person name="Labutti K."/>
            <person name="Andreopoulos B."/>
            <person name="Lipzen A."/>
            <person name="Chen C."/>
            <person name="Yanf M."/>
            <person name="Daum C."/>
            <person name="Ng V."/>
            <person name="Clum A."/>
            <person name="Ohm R."/>
            <person name="Martin F."/>
            <person name="Silar P."/>
            <person name="Natvig D."/>
            <person name="Lalanne C."/>
            <person name="Gautier V."/>
            <person name="Ament-Velasquez S.L."/>
            <person name="Kruys A."/>
            <person name="Hutchinson M.I."/>
            <person name="Powell A.J."/>
            <person name="Barry K."/>
            <person name="Miller A.N."/>
            <person name="Grigoriev I.V."/>
            <person name="Debuchy R."/>
            <person name="Gladieux P."/>
            <person name="Thoren M.H."/>
            <person name="Johannesson H."/>
        </authorList>
    </citation>
    <scope>NUCLEOTIDE SEQUENCE</scope>
    <source>
        <strain evidence="8">CBS 508.74</strain>
    </source>
</reference>
<dbReference type="GO" id="GO:1990904">
    <property type="term" value="C:ribonucleoprotein complex"/>
    <property type="evidence" value="ECO:0007669"/>
    <property type="project" value="UniProtKB-UniRule"/>
</dbReference>
<dbReference type="SUPFAM" id="SSF54768">
    <property type="entry name" value="dsRNA-binding domain-like"/>
    <property type="match status" value="1"/>
</dbReference>
<dbReference type="GO" id="GO:0003735">
    <property type="term" value="F:structural constituent of ribosome"/>
    <property type="evidence" value="ECO:0007669"/>
    <property type="project" value="UniProtKB-UniRule"/>
</dbReference>
<keyword evidence="2 4" id="KW-0689">Ribosomal protein</keyword>
<evidence type="ECO:0000256" key="4">
    <source>
        <dbReference type="PROSITE-ProRule" id="PRU00268"/>
    </source>
</evidence>
<dbReference type="RefSeq" id="XP_064668826.1">
    <property type="nucleotide sequence ID" value="XM_064811802.1"/>
</dbReference>
<evidence type="ECO:0000313" key="8">
    <source>
        <dbReference type="EMBL" id="KAK4111256.1"/>
    </source>
</evidence>
<keyword evidence="3 4" id="KW-0687">Ribonucleoprotein</keyword>
<dbReference type="PANTHER" id="PTHR48277:SF1">
    <property type="entry name" value="MITOCHONDRIAL RIBOSOMAL PROTEIN S5"/>
    <property type="match status" value="1"/>
</dbReference>
<evidence type="ECO:0000256" key="6">
    <source>
        <dbReference type="SAM" id="MobiDB-lite"/>
    </source>
</evidence>
<dbReference type="GO" id="GO:0005840">
    <property type="term" value="C:ribosome"/>
    <property type="evidence" value="ECO:0007669"/>
    <property type="project" value="UniProtKB-KW"/>
</dbReference>
<gene>
    <name evidence="8" type="ORF">N656DRAFT_712397</name>
</gene>
<evidence type="ECO:0000313" key="9">
    <source>
        <dbReference type="Proteomes" id="UP001302812"/>
    </source>
</evidence>
<dbReference type="Proteomes" id="UP001302812">
    <property type="component" value="Unassembled WGS sequence"/>
</dbReference>
<organism evidence="8 9">
    <name type="scientific">Canariomyces notabilis</name>
    <dbReference type="NCBI Taxonomy" id="2074819"/>
    <lineage>
        <taxon>Eukaryota</taxon>
        <taxon>Fungi</taxon>
        <taxon>Dikarya</taxon>
        <taxon>Ascomycota</taxon>
        <taxon>Pezizomycotina</taxon>
        <taxon>Sordariomycetes</taxon>
        <taxon>Sordariomycetidae</taxon>
        <taxon>Sordariales</taxon>
        <taxon>Chaetomiaceae</taxon>
        <taxon>Canariomyces</taxon>
    </lineage>
</organism>
<dbReference type="Gene3D" id="3.30.230.10">
    <property type="match status" value="1"/>
</dbReference>